<evidence type="ECO:0000313" key="5">
    <source>
        <dbReference type="EMBL" id="SBW22630.1"/>
    </source>
</evidence>
<dbReference type="SMART" id="SM00823">
    <property type="entry name" value="PKS_PP"/>
    <property type="match status" value="1"/>
</dbReference>
<dbReference type="Pfam" id="PF22953">
    <property type="entry name" value="SpnB_Rossmann"/>
    <property type="match status" value="1"/>
</dbReference>
<dbReference type="Gene3D" id="3.40.50.720">
    <property type="entry name" value="NAD(P)-binding Rossmann-like Domain"/>
    <property type="match status" value="1"/>
</dbReference>
<dbReference type="Gene3D" id="1.10.1200.10">
    <property type="entry name" value="ACP-like"/>
    <property type="match status" value="1"/>
</dbReference>
<evidence type="ECO:0000313" key="6">
    <source>
        <dbReference type="Proteomes" id="UP000199013"/>
    </source>
</evidence>
<dbReference type="AlphaFoldDB" id="A0A1C3NYK9"/>
<dbReference type="InterPro" id="IPR020806">
    <property type="entry name" value="PKS_PP-bd"/>
</dbReference>
<accession>A0A1C3NYK9</accession>
<dbReference type="GO" id="GO:0006633">
    <property type="term" value="P:fatty acid biosynthetic process"/>
    <property type="evidence" value="ECO:0007669"/>
    <property type="project" value="TreeGrafter"/>
</dbReference>
<evidence type="ECO:0000259" key="4">
    <source>
        <dbReference type="PROSITE" id="PS50075"/>
    </source>
</evidence>
<keyword evidence="3" id="KW-0808">Transferase</keyword>
<keyword evidence="1" id="KW-0596">Phosphopantetheine</keyword>
<sequence>MREDAELTDPAAAAVGGLVRSAQSEHPGRCVLVDVDGHDASWAALADATGSGEPQAAVRAGAVYVPRLAHARPSPSGDTTPLDPEGTVLITGGTAGLGALVARHLVVRHKVRHLLLVSRRGAQSPGAAALYAELTGLGAQVELAACDVADRDALARLLTAVPAEHRLTAVVHAAGVVHDGVIESLTPDAIDRVMLPKVDGAVHLHELTRTTDLAAFVLFSSMSGILGGAGQGNYAAANAFLDAVASHRRAAGLPAVSIAWGPWAHTDGMASRLREADRRRLRAAGLVSLTPQEGLAAFDAVLAAGNGRSVVASVRLDVAALRADTTPPLLSGLVSTRRPPSRPDTPQSLRQRLAGLPELEQHRLLLDLLRVHTAAVLGHGSTDTVDTTVGFLEAGFDSLTAVELRNQLNTATALRLPTTLLFDYPTPALLAEHLRAQILDGDTKAPPPVLAELTRLESALATVATDGTVRAAVIIRLRDVLAKWTDAGERPDDADVADKLRTATAEEVFDFIDNQI</sequence>
<reference evidence="6" key="1">
    <citation type="submission" date="2016-02" db="EMBL/GenBank/DDBJ databases">
        <authorList>
            <person name="Wibberg D."/>
        </authorList>
    </citation>
    <scope>NUCLEOTIDE SEQUENCE [LARGE SCALE GENOMIC DNA]</scope>
</reference>
<proteinExistence type="predicted"/>
<dbReference type="SMART" id="SM01294">
    <property type="entry name" value="PKS_PP_betabranch"/>
    <property type="match status" value="1"/>
</dbReference>
<dbReference type="CDD" id="cd08956">
    <property type="entry name" value="KR_3_FAS_SDR_x"/>
    <property type="match status" value="1"/>
</dbReference>
<dbReference type="SUPFAM" id="SSF51735">
    <property type="entry name" value="NAD(P)-binding Rossmann-fold domains"/>
    <property type="match status" value="2"/>
</dbReference>
<name>A0A1C3NYK9_9ACTN</name>
<dbReference type="FunFam" id="1.10.1200.10:FF:000007">
    <property type="entry name" value="Probable polyketide synthase pks17"/>
    <property type="match status" value="1"/>
</dbReference>
<dbReference type="InterPro" id="IPR055123">
    <property type="entry name" value="SpnB-like_Rossmann"/>
</dbReference>
<protein>
    <submittedName>
        <fullName evidence="5">Beta-ketoacyl synthase</fullName>
    </submittedName>
</protein>
<dbReference type="InterPro" id="IPR057326">
    <property type="entry name" value="KR_dom"/>
</dbReference>
<dbReference type="EMBL" id="FLUV01001215">
    <property type="protein sequence ID" value="SBW22630.1"/>
    <property type="molecule type" value="Genomic_DNA"/>
</dbReference>
<evidence type="ECO:0000256" key="3">
    <source>
        <dbReference type="ARBA" id="ARBA00022679"/>
    </source>
</evidence>
<dbReference type="InterPro" id="IPR036736">
    <property type="entry name" value="ACP-like_sf"/>
</dbReference>
<dbReference type="Pfam" id="PF00550">
    <property type="entry name" value="PP-binding"/>
    <property type="match status" value="1"/>
</dbReference>
<dbReference type="PANTHER" id="PTHR43775">
    <property type="entry name" value="FATTY ACID SYNTHASE"/>
    <property type="match status" value="1"/>
</dbReference>
<dbReference type="GO" id="GO:0004312">
    <property type="term" value="F:fatty acid synthase activity"/>
    <property type="evidence" value="ECO:0007669"/>
    <property type="project" value="TreeGrafter"/>
</dbReference>
<dbReference type="SUPFAM" id="SSF47336">
    <property type="entry name" value="ACP-like"/>
    <property type="match status" value="1"/>
</dbReference>
<dbReference type="InterPro" id="IPR009081">
    <property type="entry name" value="PP-bd_ACP"/>
</dbReference>
<organism evidence="5 6">
    <name type="scientific">Candidatus Protofrankia californiensis</name>
    <dbReference type="NCBI Taxonomy" id="1839754"/>
    <lineage>
        <taxon>Bacteria</taxon>
        <taxon>Bacillati</taxon>
        <taxon>Actinomycetota</taxon>
        <taxon>Actinomycetes</taxon>
        <taxon>Frankiales</taxon>
        <taxon>Frankiaceae</taxon>
        <taxon>Protofrankia</taxon>
    </lineage>
</organism>
<feature type="domain" description="Carrier" evidence="4">
    <location>
        <begin position="363"/>
        <end position="438"/>
    </location>
</feature>
<evidence type="ECO:0000256" key="1">
    <source>
        <dbReference type="ARBA" id="ARBA00022450"/>
    </source>
</evidence>
<dbReference type="Proteomes" id="UP000199013">
    <property type="component" value="Unassembled WGS sequence"/>
</dbReference>
<dbReference type="PROSITE" id="PS00012">
    <property type="entry name" value="PHOSPHOPANTETHEINE"/>
    <property type="match status" value="1"/>
</dbReference>
<keyword evidence="2" id="KW-0597">Phosphoprotein</keyword>
<dbReference type="GO" id="GO:0031177">
    <property type="term" value="F:phosphopantetheine binding"/>
    <property type="evidence" value="ECO:0007669"/>
    <property type="project" value="InterPro"/>
</dbReference>
<dbReference type="InterPro" id="IPR006162">
    <property type="entry name" value="Ppantetheine_attach_site"/>
</dbReference>
<dbReference type="Pfam" id="PF08659">
    <property type="entry name" value="KR"/>
    <property type="match status" value="1"/>
</dbReference>
<keyword evidence="6" id="KW-1185">Reference proteome</keyword>
<gene>
    <name evidence="5" type="ORF">FDG2_2893</name>
</gene>
<dbReference type="PANTHER" id="PTHR43775:SF51">
    <property type="entry name" value="INACTIVE PHENOLPHTHIOCEROL SYNTHESIS POLYKETIDE SYNTHASE TYPE I PKS1-RELATED"/>
    <property type="match status" value="1"/>
</dbReference>
<dbReference type="SMART" id="SM00822">
    <property type="entry name" value="PKS_KR"/>
    <property type="match status" value="1"/>
</dbReference>
<evidence type="ECO:0000256" key="2">
    <source>
        <dbReference type="ARBA" id="ARBA00022553"/>
    </source>
</evidence>
<dbReference type="InterPro" id="IPR050091">
    <property type="entry name" value="PKS_NRPS_Biosynth_Enz"/>
</dbReference>
<dbReference type="PROSITE" id="PS50075">
    <property type="entry name" value="CARRIER"/>
    <property type="match status" value="1"/>
</dbReference>
<dbReference type="InterPro" id="IPR013968">
    <property type="entry name" value="PKS_KR"/>
</dbReference>
<dbReference type="InterPro" id="IPR036291">
    <property type="entry name" value="NAD(P)-bd_dom_sf"/>
</dbReference>